<dbReference type="PANTHER" id="PTHR11804:SF84">
    <property type="entry name" value="SACCHAROLYSIN"/>
    <property type="match status" value="1"/>
</dbReference>
<dbReference type="SUPFAM" id="SSF55486">
    <property type="entry name" value="Metalloproteases ('zincins'), catalytic domain"/>
    <property type="match status" value="1"/>
</dbReference>
<feature type="domain" description="Peptidase M3A/M3B catalytic" evidence="7">
    <location>
        <begin position="209"/>
        <end position="588"/>
    </location>
</feature>
<dbReference type="Gene3D" id="1.20.140.70">
    <property type="entry name" value="Oligopeptidase f, N-terminal domain"/>
    <property type="match status" value="1"/>
</dbReference>
<dbReference type="InterPro" id="IPR042088">
    <property type="entry name" value="OligoPept_F_C"/>
</dbReference>
<reference evidence="9 10" key="1">
    <citation type="submission" date="2019-03" db="EMBL/GenBank/DDBJ databases">
        <title>Genomic Encyclopedia of Type Strains, Phase IV (KMG-IV): sequencing the most valuable type-strain genomes for metagenomic binning, comparative biology and taxonomic classification.</title>
        <authorList>
            <person name="Goeker M."/>
        </authorList>
    </citation>
    <scope>NUCLEOTIDE SEQUENCE [LARGE SCALE GENOMIC DNA]</scope>
    <source>
        <strain evidence="9 10">LX-B</strain>
    </source>
</reference>
<dbReference type="NCBIfam" id="TIGR00181">
    <property type="entry name" value="pepF"/>
    <property type="match status" value="1"/>
</dbReference>
<dbReference type="InterPro" id="IPR013647">
    <property type="entry name" value="OligopepF_N_dom"/>
</dbReference>
<keyword evidence="10" id="KW-1185">Reference proteome</keyword>
<dbReference type="GO" id="GO:0006508">
    <property type="term" value="P:proteolysis"/>
    <property type="evidence" value="ECO:0007669"/>
    <property type="project" value="UniProtKB-KW"/>
</dbReference>
<evidence type="ECO:0000256" key="3">
    <source>
        <dbReference type="ARBA" id="ARBA00022801"/>
    </source>
</evidence>
<name>A0A4R1R9J7_HYDET</name>
<dbReference type="Gene3D" id="1.10.287.830">
    <property type="entry name" value="putative peptidase helix hairpin domain like"/>
    <property type="match status" value="1"/>
</dbReference>
<dbReference type="InterPro" id="IPR001567">
    <property type="entry name" value="Pept_M3A_M3B_dom"/>
</dbReference>
<keyword evidence="3 6" id="KW-0378">Hydrolase</keyword>
<evidence type="ECO:0000259" key="7">
    <source>
        <dbReference type="Pfam" id="PF01432"/>
    </source>
</evidence>
<keyword evidence="5 6" id="KW-0482">Metalloprotease</keyword>
<keyword evidence="1 6" id="KW-0645">Protease</keyword>
<evidence type="ECO:0000256" key="6">
    <source>
        <dbReference type="RuleBase" id="RU368091"/>
    </source>
</evidence>
<evidence type="ECO:0000259" key="8">
    <source>
        <dbReference type="Pfam" id="PF08439"/>
    </source>
</evidence>
<evidence type="ECO:0000313" key="10">
    <source>
        <dbReference type="Proteomes" id="UP000295008"/>
    </source>
</evidence>
<accession>A0A4R1R9J7</accession>
<organism evidence="9 10">
    <name type="scientific">Hydrogenispora ethanolica</name>
    <dbReference type="NCBI Taxonomy" id="1082276"/>
    <lineage>
        <taxon>Bacteria</taxon>
        <taxon>Bacillati</taxon>
        <taxon>Bacillota</taxon>
        <taxon>Hydrogenispora</taxon>
    </lineage>
</organism>
<dbReference type="GO" id="GO:0006518">
    <property type="term" value="P:peptide metabolic process"/>
    <property type="evidence" value="ECO:0007669"/>
    <property type="project" value="TreeGrafter"/>
</dbReference>
<dbReference type="RefSeq" id="WP_341540172.1">
    <property type="nucleotide sequence ID" value="NZ_SLUN01000025.1"/>
</dbReference>
<feature type="domain" description="Oligopeptidase F N-terminal" evidence="8">
    <location>
        <begin position="120"/>
        <end position="188"/>
    </location>
</feature>
<evidence type="ECO:0000256" key="5">
    <source>
        <dbReference type="ARBA" id="ARBA00023049"/>
    </source>
</evidence>
<evidence type="ECO:0000313" key="9">
    <source>
        <dbReference type="EMBL" id="TCL62393.1"/>
    </source>
</evidence>
<comment type="function">
    <text evidence="6">Has oligopeptidase activity and degrades a variety of small bioactive peptides.</text>
</comment>
<comment type="cofactor">
    <cofactor evidence="6">
        <name>Zn(2+)</name>
        <dbReference type="ChEBI" id="CHEBI:29105"/>
    </cofactor>
    <text evidence="6">Binds 1 zinc ion.</text>
</comment>
<dbReference type="GO" id="GO:0046872">
    <property type="term" value="F:metal ion binding"/>
    <property type="evidence" value="ECO:0007669"/>
    <property type="project" value="UniProtKB-UniRule"/>
</dbReference>
<comment type="caution">
    <text evidence="9">The sequence shown here is derived from an EMBL/GenBank/DDBJ whole genome shotgun (WGS) entry which is preliminary data.</text>
</comment>
<dbReference type="Pfam" id="PF01432">
    <property type="entry name" value="Peptidase_M3"/>
    <property type="match status" value="1"/>
</dbReference>
<dbReference type="InterPro" id="IPR004438">
    <property type="entry name" value="Peptidase_M3B"/>
</dbReference>
<sequence>MSSTMTKRLPKRAEIPVQFQWKLAEIYPSNEAWEADFARLKDIIGGTGEQAARFLDSAANLLAFLQAKDNLGRLVDKLFVFARMHKDENNADPGYQAMTSRIQTLATEAGSALSFLVPALVEFPAEQLHAYLEQEPGLRVYERFFAEIERQKRHVLSAPEEKLLAESGEVADAAGAIFGMLDNADLKFPNITDENGEAVELTKGRYSRFLESKDRRVRQEAFTTLYDTYSKFRNTFGATLNASVKSDVFYAKVRRFDSALQASLDDDNIPASVYDRLIETVHEYLPELRRYLRLRQKMLNLPELHMYDLYTPLIPEYQRTVDYDQAKEMVLAGLRPMGDEYLSLVKMGLENGWIDVCENEGKTSGAYAWGAYDTHPYILLNFQGKIHDVFTIAHEMGHALHSYFSNRNQPYIYSGYKIFVAEVASTVNEALLMEHLVQQSTDPKEKQYLINQRLEQFRTTVFRQTMFAEFEKLIHQEVEAGGALTAEWFTERYLQLNQQYYQPETVVDPPVGLEWARIPHFYSAYYVYKYATGFSAATALSQLILKEGPPARERYVEFLKSGDSDFPLNLLRKAGVDMESPAPVRAALEVFKESITELSSLTGVALD</sequence>
<dbReference type="PANTHER" id="PTHR11804">
    <property type="entry name" value="PROTEASE M3 THIMET OLIGOPEPTIDASE-RELATED"/>
    <property type="match status" value="1"/>
</dbReference>
<dbReference type="Gene3D" id="1.10.1370.20">
    <property type="entry name" value="Oligoendopeptidase f, C-terminal domain"/>
    <property type="match status" value="1"/>
</dbReference>
<dbReference type="InterPro" id="IPR045090">
    <property type="entry name" value="Pept_M3A_M3B"/>
</dbReference>
<comment type="similarity">
    <text evidence="6">Belongs to the peptidase M3B family.</text>
</comment>
<dbReference type="Proteomes" id="UP000295008">
    <property type="component" value="Unassembled WGS sequence"/>
</dbReference>
<dbReference type="EC" id="3.4.24.-" evidence="6"/>
<dbReference type="CDD" id="cd09608">
    <property type="entry name" value="M3B_PepF"/>
    <property type="match status" value="1"/>
</dbReference>
<dbReference type="Pfam" id="PF08439">
    <property type="entry name" value="Peptidase_M3_N"/>
    <property type="match status" value="1"/>
</dbReference>
<evidence type="ECO:0000256" key="4">
    <source>
        <dbReference type="ARBA" id="ARBA00022833"/>
    </source>
</evidence>
<evidence type="ECO:0000256" key="1">
    <source>
        <dbReference type="ARBA" id="ARBA00022670"/>
    </source>
</evidence>
<protein>
    <recommendedName>
        <fullName evidence="6">Oligopeptidase F</fullName>
        <ecNumber evidence="6">3.4.24.-</ecNumber>
    </recommendedName>
</protein>
<evidence type="ECO:0000256" key="2">
    <source>
        <dbReference type="ARBA" id="ARBA00022723"/>
    </source>
</evidence>
<dbReference type="GO" id="GO:0004222">
    <property type="term" value="F:metalloendopeptidase activity"/>
    <property type="evidence" value="ECO:0007669"/>
    <property type="project" value="UniProtKB-UniRule"/>
</dbReference>
<keyword evidence="4 6" id="KW-0862">Zinc</keyword>
<proteinExistence type="inferred from homology"/>
<dbReference type="EMBL" id="SLUN01000025">
    <property type="protein sequence ID" value="TCL62393.1"/>
    <property type="molecule type" value="Genomic_DNA"/>
</dbReference>
<keyword evidence="2 6" id="KW-0479">Metal-binding</keyword>
<dbReference type="AlphaFoldDB" id="A0A4R1R9J7"/>
<gene>
    <name evidence="9" type="ORF">EDC14_102512</name>
</gene>